<comment type="subcellular location">
    <subcellularLocation>
        <location evidence="1">Cell membrane</location>
        <topology evidence="1">Lipid-anchor</topology>
    </subcellularLocation>
</comment>
<dbReference type="Pfam" id="PF13983">
    <property type="entry name" value="YsaB"/>
    <property type="match status" value="1"/>
</dbReference>
<proteinExistence type="predicted"/>
<keyword evidence="3 4" id="KW-0732">Signal</keyword>
<protein>
    <recommendedName>
        <fullName evidence="2">Uncharacterized lipoprotein YsaB</fullName>
    </recommendedName>
</protein>
<reference evidence="5 6" key="1">
    <citation type="submission" date="2018-06" db="EMBL/GenBank/DDBJ databases">
        <authorList>
            <consortium name="Pathogen Informatics"/>
            <person name="Doyle S."/>
        </authorList>
    </citation>
    <scope>NUCLEOTIDE SEQUENCE [LARGE SCALE GENOMIC DNA]</scope>
    <source>
        <strain evidence="5 6">NCTC9073</strain>
    </source>
</reference>
<dbReference type="AlphaFoldDB" id="A0A2X1NE15"/>
<keyword evidence="5" id="KW-0449">Lipoprotein</keyword>
<gene>
    <name evidence="5" type="ORF">NCTC9073_06264</name>
</gene>
<evidence type="ECO:0000313" key="6">
    <source>
        <dbReference type="Proteomes" id="UP000250780"/>
    </source>
</evidence>
<evidence type="ECO:0000256" key="3">
    <source>
        <dbReference type="ARBA" id="ARBA00022729"/>
    </source>
</evidence>
<evidence type="ECO:0000313" key="5">
    <source>
        <dbReference type="EMBL" id="SPX20102.1"/>
    </source>
</evidence>
<accession>A0A2X1NE15</accession>
<organism evidence="5 6">
    <name type="scientific">Escherichia coli</name>
    <dbReference type="NCBI Taxonomy" id="562"/>
    <lineage>
        <taxon>Bacteria</taxon>
        <taxon>Pseudomonadati</taxon>
        <taxon>Pseudomonadota</taxon>
        <taxon>Gammaproteobacteria</taxon>
        <taxon>Enterobacterales</taxon>
        <taxon>Enterobacteriaceae</taxon>
        <taxon>Escherichia</taxon>
    </lineage>
</organism>
<evidence type="ECO:0000256" key="4">
    <source>
        <dbReference type="SAM" id="SignalP"/>
    </source>
</evidence>
<feature type="signal peptide" evidence="4">
    <location>
        <begin position="1"/>
        <end position="26"/>
    </location>
</feature>
<feature type="chain" id="PRO_5016018419" description="Uncharacterized lipoprotein YsaB" evidence="4">
    <location>
        <begin position="27"/>
        <end position="129"/>
    </location>
</feature>
<evidence type="ECO:0000256" key="2">
    <source>
        <dbReference type="ARBA" id="ARBA00017204"/>
    </source>
</evidence>
<dbReference type="EMBL" id="UASD01000011">
    <property type="protein sequence ID" value="SPX20102.1"/>
    <property type="molecule type" value="Genomic_DNA"/>
</dbReference>
<name>A0A2X1NE15_ECOLX</name>
<evidence type="ECO:0000256" key="1">
    <source>
        <dbReference type="ARBA" id="ARBA00004193"/>
    </source>
</evidence>
<dbReference type="Proteomes" id="UP000250780">
    <property type="component" value="Unassembled WGS sequence"/>
</dbReference>
<sequence length="129" mass="14425">MMMNAFFPAMALMVLVGCSIPSPVQKAQRVKVDPLRSLNMEALCKDQAAKRYNTGEQKIDVTAFEQFQGAMKCAVIPSVKSSLSVLLTRMAIFCIFPCVKPCFFPFRTVYLPSSGYTDPSFKSTRIQHE</sequence>
<dbReference type="GO" id="GO:0005886">
    <property type="term" value="C:plasma membrane"/>
    <property type="evidence" value="ECO:0007669"/>
    <property type="project" value="UniProtKB-SubCell"/>
</dbReference>
<dbReference type="InterPro" id="IPR025728">
    <property type="entry name" value="YsaB-like"/>
</dbReference>